<comment type="caution">
    <text evidence="2">The sequence shown here is derived from an EMBL/GenBank/DDBJ whole genome shotgun (WGS) entry which is preliminary data.</text>
</comment>
<name>A0AA43TYI5_9LECA</name>
<evidence type="ECO:0000256" key="1">
    <source>
        <dbReference type="SAM" id="MobiDB-lite"/>
    </source>
</evidence>
<evidence type="ECO:0000313" key="2">
    <source>
        <dbReference type="EMBL" id="MDI1492693.1"/>
    </source>
</evidence>
<dbReference type="Proteomes" id="UP001161017">
    <property type="component" value="Unassembled WGS sequence"/>
</dbReference>
<proteinExistence type="predicted"/>
<keyword evidence="3" id="KW-1185">Reference proteome</keyword>
<feature type="region of interest" description="Disordered" evidence="1">
    <location>
        <begin position="177"/>
        <end position="197"/>
    </location>
</feature>
<dbReference type="EMBL" id="JAPUFD010000020">
    <property type="protein sequence ID" value="MDI1492693.1"/>
    <property type="molecule type" value="Genomic_DNA"/>
</dbReference>
<protein>
    <submittedName>
        <fullName evidence="2">Uncharacterized protein</fullName>
    </submittedName>
</protein>
<sequence>MISLHQAMLTIVQSPRGVTVCSFYVILILTIGQLFDKDRSEMPGLHKRVRPHDVWKAGQCSAGELKESAKQGVMSEMREEQEQDAGPEVDPEGLKKLPYVNMGASQDSKKSKGDQPIASVPDIEGKQYLAPNALARRDGNSRLDIQGPPRVAGDPGYCFIEAETPWKYHSQPIAFAPNDEGKKNLPPHASAKREETVVWDPEATLGCWRPGVPRHKAPQKTR</sequence>
<accession>A0AA43TYI5</accession>
<gene>
    <name evidence="2" type="ORF">OHK93_004475</name>
</gene>
<feature type="region of interest" description="Disordered" evidence="1">
    <location>
        <begin position="74"/>
        <end position="124"/>
    </location>
</feature>
<evidence type="ECO:0000313" key="3">
    <source>
        <dbReference type="Proteomes" id="UP001161017"/>
    </source>
</evidence>
<reference evidence="2" key="1">
    <citation type="journal article" date="2023" name="Genome Biol. Evol.">
        <title>First Whole Genome Sequence and Flow Cytometry Genome Size Data for the Lichen-Forming Fungus Ramalina farinacea (Ascomycota).</title>
        <authorList>
            <person name="Llewellyn T."/>
            <person name="Mian S."/>
            <person name="Hill R."/>
            <person name="Leitch I.J."/>
            <person name="Gaya E."/>
        </authorList>
    </citation>
    <scope>NUCLEOTIDE SEQUENCE</scope>
    <source>
        <strain evidence="2">LIQ254RAFAR</strain>
    </source>
</reference>
<feature type="compositionally biased region" description="Acidic residues" evidence="1">
    <location>
        <begin position="79"/>
        <end position="91"/>
    </location>
</feature>
<dbReference type="AlphaFoldDB" id="A0AA43TYI5"/>
<organism evidence="2 3">
    <name type="scientific">Ramalina farinacea</name>
    <dbReference type="NCBI Taxonomy" id="258253"/>
    <lineage>
        <taxon>Eukaryota</taxon>
        <taxon>Fungi</taxon>
        <taxon>Dikarya</taxon>
        <taxon>Ascomycota</taxon>
        <taxon>Pezizomycotina</taxon>
        <taxon>Lecanoromycetes</taxon>
        <taxon>OSLEUM clade</taxon>
        <taxon>Lecanoromycetidae</taxon>
        <taxon>Lecanorales</taxon>
        <taxon>Lecanorineae</taxon>
        <taxon>Ramalinaceae</taxon>
        <taxon>Ramalina</taxon>
    </lineage>
</organism>